<feature type="domain" description="Radical SAM core" evidence="5">
    <location>
        <begin position="109"/>
        <end position="319"/>
    </location>
</feature>
<keyword evidence="4" id="KW-0411">Iron-sulfur</keyword>
<dbReference type="SFLD" id="SFLDG01067">
    <property type="entry name" value="SPASM/twitch_domain_containing"/>
    <property type="match status" value="1"/>
</dbReference>
<dbReference type="EMBL" id="JAFGIX010000017">
    <property type="protein sequence ID" value="MBN1572220.1"/>
    <property type="molecule type" value="Genomic_DNA"/>
</dbReference>
<evidence type="ECO:0000256" key="4">
    <source>
        <dbReference type="ARBA" id="ARBA00023014"/>
    </source>
</evidence>
<dbReference type="GO" id="GO:0003824">
    <property type="term" value="F:catalytic activity"/>
    <property type="evidence" value="ECO:0007669"/>
    <property type="project" value="InterPro"/>
</dbReference>
<dbReference type="Gene3D" id="3.20.20.70">
    <property type="entry name" value="Aldolase class I"/>
    <property type="match status" value="1"/>
</dbReference>
<dbReference type="PANTHER" id="PTHR43524:SF1">
    <property type="entry name" value="RADICAL SAM SUPERFAMILY PROTEIN"/>
    <property type="match status" value="1"/>
</dbReference>
<dbReference type="AlphaFoldDB" id="A0A9D8KDG3"/>
<dbReference type="InterPro" id="IPR013785">
    <property type="entry name" value="Aldolase_TIM"/>
</dbReference>
<proteinExistence type="predicted"/>
<name>A0A9D8KDG3_9DELT</name>
<dbReference type="SFLD" id="SFLDS00029">
    <property type="entry name" value="Radical_SAM"/>
    <property type="match status" value="1"/>
</dbReference>
<reference evidence="6" key="2">
    <citation type="submission" date="2021-01" db="EMBL/GenBank/DDBJ databases">
        <authorList>
            <person name="Hahn C.R."/>
            <person name="Youssef N.H."/>
            <person name="Elshahed M."/>
        </authorList>
    </citation>
    <scope>NUCLEOTIDE SEQUENCE</scope>
    <source>
        <strain evidence="6">Zod_Metabat.24</strain>
    </source>
</reference>
<evidence type="ECO:0000259" key="5">
    <source>
        <dbReference type="PROSITE" id="PS51918"/>
    </source>
</evidence>
<accession>A0A9D8KDG3</accession>
<dbReference type="Proteomes" id="UP000809273">
    <property type="component" value="Unassembled WGS sequence"/>
</dbReference>
<dbReference type="Pfam" id="PF04055">
    <property type="entry name" value="Radical_SAM"/>
    <property type="match status" value="1"/>
</dbReference>
<evidence type="ECO:0000313" key="6">
    <source>
        <dbReference type="EMBL" id="MBN1572220.1"/>
    </source>
</evidence>
<dbReference type="InterPro" id="IPR023885">
    <property type="entry name" value="4Fe4S-binding_SPASM_dom"/>
</dbReference>
<gene>
    <name evidence="6" type="ORF">JW984_03370</name>
</gene>
<dbReference type="Pfam" id="PF13186">
    <property type="entry name" value="SPASM"/>
    <property type="match status" value="1"/>
</dbReference>
<keyword evidence="2" id="KW-0479">Metal-binding</keyword>
<dbReference type="GO" id="GO:0051536">
    <property type="term" value="F:iron-sulfur cluster binding"/>
    <property type="evidence" value="ECO:0007669"/>
    <property type="project" value="UniProtKB-KW"/>
</dbReference>
<dbReference type="PANTHER" id="PTHR43524">
    <property type="entry name" value="RADICAL SAM SUPERFAMILY PROTEIN"/>
    <property type="match status" value="1"/>
</dbReference>
<dbReference type="SUPFAM" id="SSF102114">
    <property type="entry name" value="Radical SAM enzymes"/>
    <property type="match status" value="1"/>
</dbReference>
<organism evidence="6 7">
    <name type="scientific">Candidatus Zymogenus saltonus</name>
    <dbReference type="NCBI Taxonomy" id="2844893"/>
    <lineage>
        <taxon>Bacteria</taxon>
        <taxon>Deltaproteobacteria</taxon>
        <taxon>Candidatus Zymogenia</taxon>
        <taxon>Candidatus Zymogeniales</taxon>
        <taxon>Candidatus Zymogenaceae</taxon>
        <taxon>Candidatus Zymogenus</taxon>
    </lineage>
</organism>
<dbReference type="InterPro" id="IPR058240">
    <property type="entry name" value="rSAM_sf"/>
</dbReference>
<dbReference type="SMART" id="SM00729">
    <property type="entry name" value="Elp3"/>
    <property type="match status" value="1"/>
</dbReference>
<sequence length="450" mass="51744">MSIYDEIRRFVLVQTIHHGIGVLSKFSDRGLINTTYWMEKITKRDHYKRAIRRIRELFESGHPSFIVLKKVLKETHPRHRKRLVKAFIINQLLIGSNRRKEFSETPGGFYPPGLMVLSPTMRCNLNCFGCYAGSYDRSEELSFKTLDRILNEGKEIGMFFAVVSGGEPFFRKDLMDLFEKHHDVAFQVYTHGGLLDKDLVKRIARAGNILPAISIEGFEEETDKRRGKGHYKKVMEAMRLLREEGVLFGFSSTQTRLNASFITSEPFIDHMIDVGCTVGWYFSYIPIGREPNLELVPTPEQRDNLRRWVLHVRNTKPILAADFWNDGPVVGGCIAAGRKYFHINSKGDVEPCVFAHIASHNINNTTLKEALNCDLFKFIRETQRNNPNLLRPCMIIDHPEVLREASSMDGVYFTHKGADNIVSEIADFLDSYALEYAEFAEKAWEGYDHP</sequence>
<dbReference type="InterPro" id="IPR007197">
    <property type="entry name" value="rSAM"/>
</dbReference>
<dbReference type="CDD" id="cd01335">
    <property type="entry name" value="Radical_SAM"/>
    <property type="match status" value="1"/>
</dbReference>
<evidence type="ECO:0000256" key="1">
    <source>
        <dbReference type="ARBA" id="ARBA00022691"/>
    </source>
</evidence>
<dbReference type="CDD" id="cd21128">
    <property type="entry name" value="SPASM_rSAM"/>
    <property type="match status" value="1"/>
</dbReference>
<comment type="caution">
    <text evidence="6">The sequence shown here is derived from an EMBL/GenBank/DDBJ whole genome shotgun (WGS) entry which is preliminary data.</text>
</comment>
<evidence type="ECO:0000313" key="7">
    <source>
        <dbReference type="Proteomes" id="UP000809273"/>
    </source>
</evidence>
<evidence type="ECO:0000256" key="2">
    <source>
        <dbReference type="ARBA" id="ARBA00022723"/>
    </source>
</evidence>
<evidence type="ECO:0000256" key="3">
    <source>
        <dbReference type="ARBA" id="ARBA00023004"/>
    </source>
</evidence>
<dbReference type="InterPro" id="IPR006638">
    <property type="entry name" value="Elp3/MiaA/NifB-like_rSAM"/>
</dbReference>
<dbReference type="GO" id="GO:0046872">
    <property type="term" value="F:metal ion binding"/>
    <property type="evidence" value="ECO:0007669"/>
    <property type="project" value="UniProtKB-KW"/>
</dbReference>
<reference evidence="6" key="1">
    <citation type="journal article" date="2021" name="Environ. Microbiol.">
        <title>Genomic characterization of three novel Desulfobacterota classes expand the metabolic and phylogenetic diversity of the phylum.</title>
        <authorList>
            <person name="Murphy C.L."/>
            <person name="Biggerstaff J."/>
            <person name="Eichhorn A."/>
            <person name="Ewing E."/>
            <person name="Shahan R."/>
            <person name="Soriano D."/>
            <person name="Stewart S."/>
            <person name="VanMol K."/>
            <person name="Walker R."/>
            <person name="Walters P."/>
            <person name="Elshahed M.S."/>
            <person name="Youssef N.H."/>
        </authorList>
    </citation>
    <scope>NUCLEOTIDE SEQUENCE</scope>
    <source>
        <strain evidence="6">Zod_Metabat.24</strain>
    </source>
</reference>
<keyword evidence="3" id="KW-0408">Iron</keyword>
<dbReference type="PROSITE" id="PS51918">
    <property type="entry name" value="RADICAL_SAM"/>
    <property type="match status" value="1"/>
</dbReference>
<keyword evidence="1" id="KW-0949">S-adenosyl-L-methionine</keyword>
<protein>
    <submittedName>
        <fullName evidence="6">Radical SAM protein</fullName>
    </submittedName>
</protein>